<sequence>MNITVPAQYGHVHITLDTADKLHVLHPKAIIAYQGLPHLREDRFMDLAGLYRKKKWIRSLLNGPSEFVLGLPPGCSLETVEIDEGSDLLFDLRHIIFFSEGMQMKTKIQKMKNAWITREFVRMRFSGPGMLGVITSGDVKAIQLHKDRPLYVEAGALVAYPEQASIKLSVYGNQLASQHMQVQWEITGSGPVLMQTGSHDADLVQQLQSGGGIVKRVLRELLPFGGVYIK</sequence>
<comment type="caution">
    <text evidence="1">The sequence shown here is derived from an EMBL/GenBank/DDBJ whole genome shotgun (WGS) entry which is preliminary data.</text>
</comment>
<reference evidence="1 2" key="1">
    <citation type="submission" date="2023-07" db="EMBL/GenBank/DDBJ databases">
        <title>Sorghum-associated microbial communities from plants grown in Nebraska, USA.</title>
        <authorList>
            <person name="Schachtman D."/>
        </authorList>
    </citation>
    <scope>NUCLEOTIDE SEQUENCE [LARGE SCALE GENOMIC DNA]</scope>
    <source>
        <strain evidence="1 2">CC482</strain>
    </source>
</reference>
<evidence type="ECO:0000313" key="2">
    <source>
        <dbReference type="Proteomes" id="UP001229346"/>
    </source>
</evidence>
<dbReference type="InterPro" id="IPR002838">
    <property type="entry name" value="AIM24"/>
</dbReference>
<dbReference type="SUPFAM" id="SSF51219">
    <property type="entry name" value="TRAP-like"/>
    <property type="match status" value="1"/>
</dbReference>
<dbReference type="Pfam" id="PF01987">
    <property type="entry name" value="AIM24"/>
    <property type="match status" value="1"/>
</dbReference>
<dbReference type="InterPro" id="IPR016031">
    <property type="entry name" value="Trp_RNA-bd_attenuator-like_dom"/>
</dbReference>
<dbReference type="InterPro" id="IPR036983">
    <property type="entry name" value="AIM24_sf"/>
</dbReference>
<dbReference type="Gene3D" id="3.60.160.10">
    <property type="entry name" value="Mitochondrial biogenesis AIM24"/>
    <property type="match status" value="1"/>
</dbReference>
<gene>
    <name evidence="1" type="ORF">J2T15_001491</name>
</gene>
<proteinExistence type="predicted"/>
<accession>A0ABT9TXH7</accession>
<dbReference type="RefSeq" id="WP_307202576.1">
    <property type="nucleotide sequence ID" value="NZ_JAUSSU010000003.1"/>
</dbReference>
<name>A0ABT9TXH7_PAEHA</name>
<dbReference type="Proteomes" id="UP001229346">
    <property type="component" value="Unassembled WGS sequence"/>
</dbReference>
<dbReference type="EMBL" id="JAUSSU010000003">
    <property type="protein sequence ID" value="MDQ0112056.1"/>
    <property type="molecule type" value="Genomic_DNA"/>
</dbReference>
<evidence type="ECO:0000313" key="1">
    <source>
        <dbReference type="EMBL" id="MDQ0112056.1"/>
    </source>
</evidence>
<evidence type="ECO:0008006" key="3">
    <source>
        <dbReference type="Google" id="ProtNLM"/>
    </source>
</evidence>
<organism evidence="1 2">
    <name type="scientific">Paenibacillus harenae</name>
    <dbReference type="NCBI Taxonomy" id="306543"/>
    <lineage>
        <taxon>Bacteria</taxon>
        <taxon>Bacillati</taxon>
        <taxon>Bacillota</taxon>
        <taxon>Bacilli</taxon>
        <taxon>Bacillales</taxon>
        <taxon>Paenibacillaceae</taxon>
        <taxon>Paenibacillus</taxon>
    </lineage>
</organism>
<keyword evidence="2" id="KW-1185">Reference proteome</keyword>
<protein>
    <recommendedName>
        <fullName evidence="3">AIM24 family protein</fullName>
    </recommendedName>
</protein>